<keyword evidence="1" id="KW-0812">Transmembrane</keyword>
<dbReference type="AlphaFoldDB" id="A0AAW9YRE4"/>
<proteinExistence type="predicted"/>
<dbReference type="EMBL" id="WMFL01000013">
    <property type="protein sequence ID" value="NJI01384.1"/>
    <property type="molecule type" value="Genomic_DNA"/>
</dbReference>
<reference evidence="2" key="1">
    <citation type="submission" date="2019-11" db="EMBL/GenBank/DDBJ databases">
        <title>Whole genome comparisons of Staphylococcus agnetis isolates from cattle and chickens.</title>
        <authorList>
            <person name="Rhoads D."/>
            <person name="Shwani A."/>
            <person name="Adkins P."/>
            <person name="Calcutt M."/>
            <person name="Middleton J."/>
        </authorList>
    </citation>
    <scope>NUCLEOTIDE SEQUENCE</scope>
    <source>
        <strain evidence="2">1387</strain>
    </source>
</reference>
<evidence type="ECO:0000256" key="1">
    <source>
        <dbReference type="SAM" id="Phobius"/>
    </source>
</evidence>
<dbReference type="GeneID" id="57692626"/>
<organism evidence="2 3">
    <name type="scientific">Staphylococcus agnetis</name>
    <dbReference type="NCBI Taxonomy" id="985762"/>
    <lineage>
        <taxon>Bacteria</taxon>
        <taxon>Bacillati</taxon>
        <taxon>Bacillota</taxon>
        <taxon>Bacilli</taxon>
        <taxon>Bacillales</taxon>
        <taxon>Staphylococcaceae</taxon>
        <taxon>Staphylococcus</taxon>
    </lineage>
</organism>
<evidence type="ECO:0000313" key="2">
    <source>
        <dbReference type="EMBL" id="NJI01384.1"/>
    </source>
</evidence>
<name>A0AAW9YRE4_9STAP</name>
<comment type="caution">
    <text evidence="2">The sequence shown here is derived from an EMBL/GenBank/DDBJ whole genome shotgun (WGS) entry which is preliminary data.</text>
</comment>
<feature type="transmembrane region" description="Helical" evidence="1">
    <location>
        <begin position="35"/>
        <end position="54"/>
    </location>
</feature>
<sequence length="81" mass="9397">MKRIFLPYEWLAFILGTIILMILCLNMLQIIQFNLSIKFILQALIILTIGVISIRTRKWLGIFSLIVGVLLLIISFISYLQ</sequence>
<feature type="transmembrane region" description="Helical" evidence="1">
    <location>
        <begin position="6"/>
        <end position="28"/>
    </location>
</feature>
<accession>A0AAW9YRE4</accession>
<gene>
    <name evidence="2" type="ORF">GLV84_00590</name>
</gene>
<dbReference type="RefSeq" id="WP_133173697.1">
    <property type="nucleotide sequence ID" value="NZ_CP031266.1"/>
</dbReference>
<dbReference type="Proteomes" id="UP000646308">
    <property type="component" value="Unassembled WGS sequence"/>
</dbReference>
<keyword evidence="1" id="KW-1133">Transmembrane helix</keyword>
<feature type="transmembrane region" description="Helical" evidence="1">
    <location>
        <begin position="60"/>
        <end position="80"/>
    </location>
</feature>
<evidence type="ECO:0000313" key="3">
    <source>
        <dbReference type="Proteomes" id="UP000646308"/>
    </source>
</evidence>
<protein>
    <submittedName>
        <fullName evidence="2">Uncharacterized protein</fullName>
    </submittedName>
</protein>
<keyword evidence="1" id="KW-0472">Membrane</keyword>